<proteinExistence type="predicted"/>
<protein>
    <submittedName>
        <fullName evidence="1">(spotted green pufferfish) hypothetical protein</fullName>
    </submittedName>
</protein>
<evidence type="ECO:0000313" key="1">
    <source>
        <dbReference type="EMBL" id="CAG09967.1"/>
    </source>
</evidence>
<dbReference type="AlphaFoldDB" id="Q4RNR5"/>
<gene>
    <name evidence="1" type="ORF">GSTENG00031444001</name>
</gene>
<reference evidence="1" key="2">
    <citation type="submission" date="2004-02" db="EMBL/GenBank/DDBJ databases">
        <authorList>
            <consortium name="Genoscope"/>
            <consortium name="Whitehead Institute Centre for Genome Research"/>
        </authorList>
    </citation>
    <scope>NUCLEOTIDE SEQUENCE</scope>
</reference>
<reference evidence="1" key="1">
    <citation type="journal article" date="2004" name="Nature">
        <title>Genome duplication in the teleost fish Tetraodon nigroviridis reveals the early vertebrate proto-karyotype.</title>
        <authorList>
            <person name="Jaillon O."/>
            <person name="Aury J.-M."/>
            <person name="Brunet F."/>
            <person name="Petit J.-L."/>
            <person name="Stange-Thomann N."/>
            <person name="Mauceli E."/>
            <person name="Bouneau L."/>
            <person name="Fischer C."/>
            <person name="Ozouf-Costaz C."/>
            <person name="Bernot A."/>
            <person name="Nicaud S."/>
            <person name="Jaffe D."/>
            <person name="Fisher S."/>
            <person name="Lutfalla G."/>
            <person name="Dossat C."/>
            <person name="Segurens B."/>
            <person name="Dasilva C."/>
            <person name="Salanoubat M."/>
            <person name="Levy M."/>
            <person name="Boudet N."/>
            <person name="Castellano S."/>
            <person name="Anthouard V."/>
            <person name="Jubin C."/>
            <person name="Castelli V."/>
            <person name="Katinka M."/>
            <person name="Vacherie B."/>
            <person name="Biemont C."/>
            <person name="Skalli Z."/>
            <person name="Cattolico L."/>
            <person name="Poulain J."/>
            <person name="De Berardinis V."/>
            <person name="Cruaud C."/>
            <person name="Duprat S."/>
            <person name="Brottier P."/>
            <person name="Coutanceau J.-P."/>
            <person name="Gouzy J."/>
            <person name="Parra G."/>
            <person name="Lardier G."/>
            <person name="Chapple C."/>
            <person name="McKernan K.J."/>
            <person name="McEwan P."/>
            <person name="Bosak S."/>
            <person name="Kellis M."/>
            <person name="Volff J.-N."/>
            <person name="Guigo R."/>
            <person name="Zody M.C."/>
            <person name="Mesirov J."/>
            <person name="Lindblad-Toh K."/>
            <person name="Birren B."/>
            <person name="Nusbaum C."/>
            <person name="Kahn D."/>
            <person name="Robinson-Rechavi M."/>
            <person name="Laudet V."/>
            <person name="Schachter V."/>
            <person name="Quetier F."/>
            <person name="Saurin W."/>
            <person name="Scarpelli C."/>
            <person name="Wincker P."/>
            <person name="Lander E.S."/>
            <person name="Weissenbach J."/>
            <person name="Roest Crollius H."/>
        </authorList>
    </citation>
    <scope>NUCLEOTIDE SEQUENCE [LARGE SCALE GENOMIC DNA]</scope>
</reference>
<organism evidence="1">
    <name type="scientific">Tetraodon nigroviridis</name>
    <name type="common">Spotted green pufferfish</name>
    <name type="synonym">Chelonodon nigroviridis</name>
    <dbReference type="NCBI Taxonomy" id="99883"/>
    <lineage>
        <taxon>Eukaryota</taxon>
        <taxon>Metazoa</taxon>
        <taxon>Chordata</taxon>
        <taxon>Craniata</taxon>
        <taxon>Vertebrata</taxon>
        <taxon>Euteleostomi</taxon>
        <taxon>Actinopterygii</taxon>
        <taxon>Neopterygii</taxon>
        <taxon>Teleostei</taxon>
        <taxon>Neoteleostei</taxon>
        <taxon>Acanthomorphata</taxon>
        <taxon>Eupercaria</taxon>
        <taxon>Tetraodontiformes</taxon>
        <taxon>Tetradontoidea</taxon>
        <taxon>Tetraodontidae</taxon>
        <taxon>Tetraodon</taxon>
    </lineage>
</organism>
<accession>Q4RNR5</accession>
<name>Q4RNR5_TETNG</name>
<dbReference type="EMBL" id="CAAE01015010">
    <property type="protein sequence ID" value="CAG09967.1"/>
    <property type="molecule type" value="Genomic_DNA"/>
</dbReference>
<sequence length="31" mass="3406">MAPKKVLSNRISSIHQMAYSADYVMTSACSD</sequence>
<comment type="caution">
    <text evidence="1">The sequence shown here is derived from an EMBL/GenBank/DDBJ whole genome shotgun (WGS) entry which is preliminary data.</text>
</comment>
<dbReference type="KEGG" id="tng:GSTEN00031444G001"/>